<evidence type="ECO:0000259" key="1">
    <source>
        <dbReference type="Pfam" id="PF09664"/>
    </source>
</evidence>
<protein>
    <submittedName>
        <fullName evidence="3">Uncharacterized protein (TIGR02679 family)</fullName>
    </submittedName>
</protein>
<gene>
    <name evidence="3" type="ORF">EDD77_11222</name>
</gene>
<dbReference type="InterPro" id="IPR024466">
    <property type="entry name" value="CHP02679_N"/>
</dbReference>
<feature type="domain" description="Conserved hypothetical protein CHP02679 N terminus" evidence="2">
    <location>
        <begin position="33"/>
        <end position="242"/>
    </location>
</feature>
<dbReference type="InterPro" id="IPR024465">
    <property type="entry name" value="DUF2399"/>
</dbReference>
<evidence type="ECO:0000313" key="4">
    <source>
        <dbReference type="Proteomes" id="UP000295184"/>
    </source>
</evidence>
<sequence>MKDEALCRYFTNSPAWERQLKQLRKKSLAGYSDGVIQLKDASDAECQAAEGLLGRRFVPPRLRYKLSDFEKALRASRFAVTDMADFWLRLDGRPLLSNPLQKAVRQDAVQAFFAAEDAQPHQPVTRNWLCAMAQDKSNGFQLLAPHIETDKDAARWLHWVCCALDRLATASEPEELALCSYAVSTDPHALDGQNPAGHLLLHALAYWKGRPVPSLSRDRLALYRECGLMLDDISCFTVQRGLILALPDGREHPACAQLRQQEQFCLLTSSQISALGAAFSPTGRVYLLENQMVFSTLCRQPGILHPMICTSGQLREASWQLLDLLAASGCSLYYAGDFDPEGLAIADRLWQTYGDRFHLWHMTLQDYQTALSTKPVSSSSRLSQLEKVQCPFLQPVAQAILHRKQAGYQEALLERYRSDLVQPG</sequence>
<dbReference type="Proteomes" id="UP000295184">
    <property type="component" value="Unassembled WGS sequence"/>
</dbReference>
<name>A0A4R1QS46_9FIRM</name>
<dbReference type="OrthoDB" id="1661308at2"/>
<dbReference type="Pfam" id="PF09664">
    <property type="entry name" value="DUF2399"/>
    <property type="match status" value="1"/>
</dbReference>
<dbReference type="Pfam" id="PF11796">
    <property type="entry name" value="DUF3323"/>
    <property type="match status" value="1"/>
</dbReference>
<evidence type="ECO:0000259" key="2">
    <source>
        <dbReference type="Pfam" id="PF11796"/>
    </source>
</evidence>
<dbReference type="STRING" id="1650663.GCA_001486665_01867"/>
<proteinExistence type="predicted"/>
<dbReference type="NCBIfam" id="TIGR02679">
    <property type="entry name" value="TIGR02679 family protein"/>
    <property type="match status" value="1"/>
</dbReference>
<comment type="caution">
    <text evidence="3">The sequence shown here is derived from an EMBL/GenBank/DDBJ whole genome shotgun (WGS) entry which is preliminary data.</text>
</comment>
<accession>A0A4R1QS46</accession>
<dbReference type="RefSeq" id="WP_058964276.1">
    <property type="nucleotide sequence ID" value="NZ_CABKVM010000017.1"/>
</dbReference>
<evidence type="ECO:0000313" key="3">
    <source>
        <dbReference type="EMBL" id="TCL56709.1"/>
    </source>
</evidence>
<reference evidence="3 4" key="1">
    <citation type="submission" date="2019-03" db="EMBL/GenBank/DDBJ databases">
        <title>Genomic Encyclopedia of Type Strains, Phase IV (KMG-IV): sequencing the most valuable type-strain genomes for metagenomic binning, comparative biology and taxonomic classification.</title>
        <authorList>
            <person name="Goeker M."/>
        </authorList>
    </citation>
    <scope>NUCLEOTIDE SEQUENCE [LARGE SCALE GENOMIC DNA]</scope>
    <source>
        <strain evidence="3 4">DSM 100451</strain>
    </source>
</reference>
<dbReference type="InterPro" id="IPR013495">
    <property type="entry name" value="CHP02679"/>
</dbReference>
<organism evidence="3 4">
    <name type="scientific">Allofournierella massiliensis</name>
    <dbReference type="NCBI Taxonomy" id="1650663"/>
    <lineage>
        <taxon>Bacteria</taxon>
        <taxon>Bacillati</taxon>
        <taxon>Bacillota</taxon>
        <taxon>Clostridia</taxon>
        <taxon>Eubacteriales</taxon>
        <taxon>Oscillospiraceae</taxon>
        <taxon>Allofournierella</taxon>
    </lineage>
</organism>
<feature type="domain" description="DUF2399" evidence="1">
    <location>
        <begin position="266"/>
        <end position="420"/>
    </location>
</feature>
<dbReference type="EMBL" id="SLUM01000012">
    <property type="protein sequence ID" value="TCL56709.1"/>
    <property type="molecule type" value="Genomic_DNA"/>
</dbReference>
<dbReference type="AlphaFoldDB" id="A0A4R1QS46"/>